<keyword evidence="4 10" id="KW-0378">Hydrolase</keyword>
<feature type="domain" description="Transcription factor zinc-finger" evidence="9">
    <location>
        <begin position="71"/>
        <end position="110"/>
    </location>
</feature>
<feature type="transmembrane region" description="Helical" evidence="7">
    <location>
        <begin position="196"/>
        <end position="223"/>
    </location>
</feature>
<evidence type="ECO:0000259" key="8">
    <source>
        <dbReference type="Pfam" id="PF01694"/>
    </source>
</evidence>
<evidence type="ECO:0000256" key="6">
    <source>
        <dbReference type="ARBA" id="ARBA00023136"/>
    </source>
</evidence>
<keyword evidence="6 7" id="KW-0472">Membrane</keyword>
<keyword evidence="10" id="KW-0645">Protease</keyword>
<dbReference type="Pfam" id="PF01694">
    <property type="entry name" value="Rhomboid"/>
    <property type="match status" value="1"/>
</dbReference>
<proteinExistence type="inferred from homology"/>
<protein>
    <submittedName>
        <fullName evidence="10">Rhomboid family intramembrane serine protease</fullName>
        <ecNumber evidence="10">3.4.21.105</ecNumber>
    </submittedName>
</protein>
<evidence type="ECO:0000259" key="9">
    <source>
        <dbReference type="Pfam" id="PF13453"/>
    </source>
</evidence>
<dbReference type="PANTHER" id="PTHR43731">
    <property type="entry name" value="RHOMBOID PROTEASE"/>
    <property type="match status" value="1"/>
</dbReference>
<dbReference type="EMBL" id="JBHRSZ010000004">
    <property type="protein sequence ID" value="MFC3151725.1"/>
    <property type="molecule type" value="Genomic_DNA"/>
</dbReference>
<dbReference type="Gene3D" id="1.20.1540.10">
    <property type="entry name" value="Rhomboid-like"/>
    <property type="match status" value="1"/>
</dbReference>
<evidence type="ECO:0000256" key="1">
    <source>
        <dbReference type="ARBA" id="ARBA00004141"/>
    </source>
</evidence>
<gene>
    <name evidence="10" type="ORF">ACFOEK_11865</name>
</gene>
<feature type="transmembrane region" description="Helical" evidence="7">
    <location>
        <begin position="235"/>
        <end position="255"/>
    </location>
</feature>
<dbReference type="InterPro" id="IPR035952">
    <property type="entry name" value="Rhomboid-like_sf"/>
</dbReference>
<comment type="caution">
    <text evidence="10">The sequence shown here is derived from an EMBL/GenBank/DDBJ whole genome shotgun (WGS) entry which is preliminary data.</text>
</comment>
<dbReference type="GO" id="GO:0008233">
    <property type="term" value="F:peptidase activity"/>
    <property type="evidence" value="ECO:0007669"/>
    <property type="project" value="UniProtKB-KW"/>
</dbReference>
<feature type="domain" description="Transcription factor zinc-finger" evidence="9">
    <location>
        <begin position="5"/>
        <end position="45"/>
    </location>
</feature>
<dbReference type="InterPro" id="IPR022764">
    <property type="entry name" value="Peptidase_S54_rhomboid_dom"/>
</dbReference>
<dbReference type="RefSeq" id="WP_386721026.1">
    <property type="nucleotide sequence ID" value="NZ_JBHRSZ010000004.1"/>
</dbReference>
<reference evidence="11" key="1">
    <citation type="journal article" date="2019" name="Int. J. Syst. Evol. Microbiol.">
        <title>The Global Catalogue of Microorganisms (GCM) 10K type strain sequencing project: providing services to taxonomists for standard genome sequencing and annotation.</title>
        <authorList>
            <consortium name="The Broad Institute Genomics Platform"/>
            <consortium name="The Broad Institute Genome Sequencing Center for Infectious Disease"/>
            <person name="Wu L."/>
            <person name="Ma J."/>
        </authorList>
    </citation>
    <scope>NUCLEOTIDE SEQUENCE [LARGE SCALE GENOMIC DNA]</scope>
    <source>
        <strain evidence="11">KCTC 52438</strain>
    </source>
</reference>
<name>A0ABV7HCW1_9GAMM</name>
<dbReference type="EC" id="3.4.21.105" evidence="10"/>
<evidence type="ECO:0000313" key="11">
    <source>
        <dbReference type="Proteomes" id="UP001595476"/>
    </source>
</evidence>
<feature type="transmembrane region" description="Helical" evidence="7">
    <location>
        <begin position="322"/>
        <end position="343"/>
    </location>
</feature>
<keyword evidence="3 7" id="KW-0812">Transmembrane</keyword>
<dbReference type="InterPro" id="IPR027392">
    <property type="entry name" value="TF_Znf"/>
</dbReference>
<evidence type="ECO:0000256" key="5">
    <source>
        <dbReference type="ARBA" id="ARBA00022989"/>
    </source>
</evidence>
<feature type="transmembrane region" description="Helical" evidence="7">
    <location>
        <begin position="298"/>
        <end position="316"/>
    </location>
</feature>
<feature type="domain" description="Peptidase S54 rhomboid" evidence="8">
    <location>
        <begin position="194"/>
        <end position="339"/>
    </location>
</feature>
<dbReference type="InterPro" id="IPR050925">
    <property type="entry name" value="Rhomboid_protease_S54"/>
</dbReference>
<evidence type="ECO:0000313" key="10">
    <source>
        <dbReference type="EMBL" id="MFC3151725.1"/>
    </source>
</evidence>
<evidence type="ECO:0000256" key="2">
    <source>
        <dbReference type="ARBA" id="ARBA00009045"/>
    </source>
</evidence>
<organism evidence="10 11">
    <name type="scientific">Litoribrevibacter euphylliae</name>
    <dbReference type="NCBI Taxonomy" id="1834034"/>
    <lineage>
        <taxon>Bacteria</taxon>
        <taxon>Pseudomonadati</taxon>
        <taxon>Pseudomonadota</taxon>
        <taxon>Gammaproteobacteria</taxon>
        <taxon>Oceanospirillales</taxon>
        <taxon>Oceanospirillaceae</taxon>
        <taxon>Litoribrevibacter</taxon>
    </lineage>
</organism>
<dbReference type="Pfam" id="PF13453">
    <property type="entry name" value="Zn_ribbon_TFIIB"/>
    <property type="match status" value="2"/>
</dbReference>
<evidence type="ECO:0000256" key="4">
    <source>
        <dbReference type="ARBA" id="ARBA00022801"/>
    </source>
</evidence>
<comment type="subcellular location">
    <subcellularLocation>
        <location evidence="1">Membrane</location>
        <topology evidence="1">Multi-pass membrane protein</topology>
    </subcellularLocation>
</comment>
<comment type="similarity">
    <text evidence="2">Belongs to the peptidase S54 family.</text>
</comment>
<dbReference type="Proteomes" id="UP001595476">
    <property type="component" value="Unassembled WGS sequence"/>
</dbReference>
<feature type="transmembrane region" description="Helical" evidence="7">
    <location>
        <begin position="267"/>
        <end position="291"/>
    </location>
</feature>
<dbReference type="GO" id="GO:0006508">
    <property type="term" value="P:proteolysis"/>
    <property type="evidence" value="ECO:0007669"/>
    <property type="project" value="UniProtKB-KW"/>
</dbReference>
<evidence type="ECO:0000256" key="3">
    <source>
        <dbReference type="ARBA" id="ARBA00022692"/>
    </source>
</evidence>
<keyword evidence="11" id="KW-1185">Reference proteome</keyword>
<keyword evidence="5 7" id="KW-1133">Transmembrane helix</keyword>
<dbReference type="PANTHER" id="PTHR43731:SF14">
    <property type="entry name" value="PRESENILIN-ASSOCIATED RHOMBOID-LIKE PROTEIN, MITOCHONDRIAL"/>
    <property type="match status" value="1"/>
</dbReference>
<feature type="transmembrane region" description="Helical" evidence="7">
    <location>
        <begin position="153"/>
        <end position="176"/>
    </location>
</feature>
<sequence>MSSKNCPHCRYERLQVTHYHDEELDVCRQCAGVWFEHGELNSIISKVDNGEDDSDFEGLLGKDLGPTALSCPGCDAKLHRFQLLNDYDVEVDLCHQCDGVWVDYDELEKVEHSPRIHQALSNLNQKLSIKTWLFQLLIKFPVEYNLKPHRVPVVTWVLVVLNCLIYAIYGFQPGLAAGIFENFASRPADLAQGQELWTLLTATFLHGDFMHLFGNMYFLVVIGDNLEDVLGRWRFLLLYLLSGISASIISVAMNWGSPIPSVGASGAIAALFGMYIVWFRFASLTFMFVVFQKKLSAVWYFAIWLALDNIFVMLIGGRGVDYWAHIGGFVVGLGLGVFLKTFVYRNNPVVRFLAEESVKVRR</sequence>
<accession>A0ABV7HCW1</accession>
<evidence type="ECO:0000256" key="7">
    <source>
        <dbReference type="SAM" id="Phobius"/>
    </source>
</evidence>
<dbReference type="SUPFAM" id="SSF144091">
    <property type="entry name" value="Rhomboid-like"/>
    <property type="match status" value="1"/>
</dbReference>